<dbReference type="Proteomes" id="UP000887013">
    <property type="component" value="Unassembled WGS sequence"/>
</dbReference>
<keyword evidence="3" id="KW-1185">Reference proteome</keyword>
<gene>
    <name evidence="2" type="ORF">NPIL_67421</name>
</gene>
<evidence type="ECO:0000313" key="2">
    <source>
        <dbReference type="EMBL" id="GFT39985.1"/>
    </source>
</evidence>
<keyword evidence="1" id="KW-0472">Membrane</keyword>
<dbReference type="EMBL" id="BMAW01014680">
    <property type="protein sequence ID" value="GFT39985.1"/>
    <property type="molecule type" value="Genomic_DNA"/>
</dbReference>
<sequence length="104" mass="11974">METAGIEKAILLAWVWCVLRLVIFNTYEIVSLPFFILLLDQFITSTNEITPKDDPRSSTIGIAAQEDKKITEKKNIWIAGTEEQHLNDLISKLMCEERKRHGKN</sequence>
<accession>A0A8X6TRN9</accession>
<comment type="caution">
    <text evidence="2">The sequence shown here is derived from an EMBL/GenBank/DDBJ whole genome shotgun (WGS) entry which is preliminary data.</text>
</comment>
<evidence type="ECO:0000256" key="1">
    <source>
        <dbReference type="SAM" id="Phobius"/>
    </source>
</evidence>
<organism evidence="2 3">
    <name type="scientific">Nephila pilipes</name>
    <name type="common">Giant wood spider</name>
    <name type="synonym">Nephila maculata</name>
    <dbReference type="NCBI Taxonomy" id="299642"/>
    <lineage>
        <taxon>Eukaryota</taxon>
        <taxon>Metazoa</taxon>
        <taxon>Ecdysozoa</taxon>
        <taxon>Arthropoda</taxon>
        <taxon>Chelicerata</taxon>
        <taxon>Arachnida</taxon>
        <taxon>Araneae</taxon>
        <taxon>Araneomorphae</taxon>
        <taxon>Entelegynae</taxon>
        <taxon>Araneoidea</taxon>
        <taxon>Nephilidae</taxon>
        <taxon>Nephila</taxon>
    </lineage>
</organism>
<evidence type="ECO:0000313" key="3">
    <source>
        <dbReference type="Proteomes" id="UP000887013"/>
    </source>
</evidence>
<keyword evidence="1" id="KW-1133">Transmembrane helix</keyword>
<protein>
    <submittedName>
        <fullName evidence="2">Uncharacterized protein</fullName>
    </submittedName>
</protein>
<keyword evidence="1" id="KW-0812">Transmembrane</keyword>
<proteinExistence type="predicted"/>
<reference evidence="2" key="1">
    <citation type="submission" date="2020-08" db="EMBL/GenBank/DDBJ databases">
        <title>Multicomponent nature underlies the extraordinary mechanical properties of spider dragline silk.</title>
        <authorList>
            <person name="Kono N."/>
            <person name="Nakamura H."/>
            <person name="Mori M."/>
            <person name="Yoshida Y."/>
            <person name="Ohtoshi R."/>
            <person name="Malay A.D."/>
            <person name="Moran D.A.P."/>
            <person name="Tomita M."/>
            <person name="Numata K."/>
            <person name="Arakawa K."/>
        </authorList>
    </citation>
    <scope>NUCLEOTIDE SEQUENCE</scope>
</reference>
<feature type="transmembrane region" description="Helical" evidence="1">
    <location>
        <begin position="12"/>
        <end position="39"/>
    </location>
</feature>
<name>A0A8X6TRN9_NEPPI</name>
<dbReference type="AlphaFoldDB" id="A0A8X6TRN9"/>